<dbReference type="Proteomes" id="UP000623687">
    <property type="component" value="Unassembled WGS sequence"/>
</dbReference>
<dbReference type="OrthoDB" id="440755at2759"/>
<organism evidence="8 9">
    <name type="scientific">Pleurotus ostreatus</name>
    <name type="common">Oyster mushroom</name>
    <name type="synonym">White-rot fungus</name>
    <dbReference type="NCBI Taxonomy" id="5322"/>
    <lineage>
        <taxon>Eukaryota</taxon>
        <taxon>Fungi</taxon>
        <taxon>Dikarya</taxon>
        <taxon>Basidiomycota</taxon>
        <taxon>Agaricomycotina</taxon>
        <taxon>Agaricomycetes</taxon>
        <taxon>Agaricomycetidae</taxon>
        <taxon>Agaricales</taxon>
        <taxon>Pleurotineae</taxon>
        <taxon>Pleurotaceae</taxon>
        <taxon>Pleurotus</taxon>
    </lineage>
</organism>
<sequence>MGMCCDECPLRDRHDTDNTYAPTRSSAAPRTPHTLSPGHPTAGAAWLLLPTHTMPAKAQRRGVDIPGVLVLTSGLILFVYAISDRAESGMSSLSLLSFHSLENRPYPTQGWGSPQVVTTLLLSVVVFVVVLRHRADREKPGMAAQDVDEQELHAAVLPCLESPLVVPRLSALNSSLSTSSCPALMALGAVLFAVAGGARAEARYWSYIFSGMAVSVFGLAGAYVGCTAMVMGGARKGRRAASAP</sequence>
<dbReference type="RefSeq" id="XP_036630152.1">
    <property type="nucleotide sequence ID" value="XM_036776532.1"/>
</dbReference>
<feature type="transmembrane region" description="Helical" evidence="7">
    <location>
        <begin position="176"/>
        <end position="198"/>
    </location>
</feature>
<dbReference type="EMBL" id="JACETU010000005">
    <property type="protein sequence ID" value="KAF7427780.1"/>
    <property type="molecule type" value="Genomic_DNA"/>
</dbReference>
<evidence type="ECO:0000256" key="5">
    <source>
        <dbReference type="ARBA" id="ARBA00023136"/>
    </source>
</evidence>
<proteinExistence type="predicted"/>
<reference evidence="8" key="1">
    <citation type="submission" date="2019-07" db="EMBL/GenBank/DDBJ databases">
        <authorList>
            <person name="Palmer J.M."/>
        </authorList>
    </citation>
    <scope>NUCLEOTIDE SEQUENCE</scope>
    <source>
        <strain evidence="8">PC9</strain>
    </source>
</reference>
<evidence type="ECO:0000256" key="3">
    <source>
        <dbReference type="ARBA" id="ARBA00022692"/>
    </source>
</evidence>
<dbReference type="GO" id="GO:0016020">
    <property type="term" value="C:membrane"/>
    <property type="evidence" value="ECO:0007669"/>
    <property type="project" value="UniProtKB-SubCell"/>
</dbReference>
<dbReference type="AlphaFoldDB" id="A0A8H6ZQA4"/>
<feature type="compositionally biased region" description="Polar residues" evidence="6">
    <location>
        <begin position="18"/>
        <end position="28"/>
    </location>
</feature>
<evidence type="ECO:0000256" key="2">
    <source>
        <dbReference type="ARBA" id="ARBA00022448"/>
    </source>
</evidence>
<accession>A0A8H6ZQA4</accession>
<name>A0A8H6ZQA4_PLEOS</name>
<feature type="transmembrane region" description="Helical" evidence="7">
    <location>
        <begin position="204"/>
        <end position="230"/>
    </location>
</feature>
<keyword evidence="9" id="KW-1185">Reference proteome</keyword>
<keyword evidence="3 7" id="KW-0812">Transmembrane</keyword>
<protein>
    <submittedName>
        <fullName evidence="8">Uncharacterized protein</fullName>
    </submittedName>
</protein>
<evidence type="ECO:0000256" key="6">
    <source>
        <dbReference type="SAM" id="MobiDB-lite"/>
    </source>
</evidence>
<evidence type="ECO:0000256" key="4">
    <source>
        <dbReference type="ARBA" id="ARBA00022989"/>
    </source>
</evidence>
<comment type="subcellular location">
    <subcellularLocation>
        <location evidence="1">Membrane</location>
        <topology evidence="1">Multi-pass membrane protein</topology>
    </subcellularLocation>
</comment>
<evidence type="ECO:0000256" key="7">
    <source>
        <dbReference type="SAM" id="Phobius"/>
    </source>
</evidence>
<dbReference type="PANTHER" id="PTHR42718:SF9">
    <property type="entry name" value="MAJOR FACILITATOR SUPERFAMILY MULTIDRUG TRANSPORTER MFSC"/>
    <property type="match status" value="1"/>
</dbReference>
<feature type="transmembrane region" description="Helical" evidence="7">
    <location>
        <begin position="63"/>
        <end position="83"/>
    </location>
</feature>
<keyword evidence="4 7" id="KW-1133">Transmembrane helix</keyword>
<dbReference type="GeneID" id="59376813"/>
<feature type="region of interest" description="Disordered" evidence="6">
    <location>
        <begin position="14"/>
        <end position="36"/>
    </location>
</feature>
<dbReference type="PANTHER" id="PTHR42718">
    <property type="entry name" value="MAJOR FACILITATOR SUPERFAMILY MULTIDRUG TRANSPORTER MFSC"/>
    <property type="match status" value="1"/>
</dbReference>
<comment type="caution">
    <text evidence="8">The sequence shown here is derived from an EMBL/GenBank/DDBJ whole genome shotgun (WGS) entry which is preliminary data.</text>
</comment>
<feature type="transmembrane region" description="Helical" evidence="7">
    <location>
        <begin position="111"/>
        <end position="131"/>
    </location>
</feature>
<evidence type="ECO:0000313" key="9">
    <source>
        <dbReference type="Proteomes" id="UP000623687"/>
    </source>
</evidence>
<evidence type="ECO:0000256" key="1">
    <source>
        <dbReference type="ARBA" id="ARBA00004141"/>
    </source>
</evidence>
<dbReference type="VEuPathDB" id="FungiDB:PC9H_006995"/>
<evidence type="ECO:0000313" key="8">
    <source>
        <dbReference type="EMBL" id="KAF7427780.1"/>
    </source>
</evidence>
<keyword evidence="5 7" id="KW-0472">Membrane</keyword>
<keyword evidence="2" id="KW-0813">Transport</keyword>
<gene>
    <name evidence="8" type="ORF">PC9H_006995</name>
</gene>